<sequence>MKGYVYGFTSNYSSSSSDQTTYYTDVYFKDNTNKTVYIRSCSSSSFVTDEVGDEVTVRYIKGKSEDGKITSFFFDFWGVAIILGAIGILPAVVGFMLAWNVAVDIFMKRNSKNFTKIIVADVTQVYVNQSLALNQKSPYIIEAEWIDKKTNESYIFLSEHIWEDPRSKVKDQILIKVDDENYNNYWMDISFLEKQ</sequence>
<evidence type="ECO:0008006" key="4">
    <source>
        <dbReference type="Google" id="ProtNLM"/>
    </source>
</evidence>
<protein>
    <recommendedName>
        <fullName evidence="4">DUF3592 domain-containing protein</fullName>
    </recommendedName>
</protein>
<dbReference type="EMBL" id="LT899436">
    <property type="protein sequence ID" value="SNR14531.1"/>
    <property type="molecule type" value="Genomic_DNA"/>
</dbReference>
<keyword evidence="3" id="KW-1185">Reference proteome</keyword>
<dbReference type="KEGG" id="tje:TJEJU_0759"/>
<dbReference type="Proteomes" id="UP000215214">
    <property type="component" value="Chromosome TJEJU"/>
</dbReference>
<keyword evidence="1" id="KW-0812">Transmembrane</keyword>
<name>A0A238U5N9_9FLAO</name>
<keyword evidence="1" id="KW-1133">Transmembrane helix</keyword>
<accession>A0A238U5N9</accession>
<gene>
    <name evidence="2" type="ORF">TJEJU_0759</name>
</gene>
<evidence type="ECO:0000313" key="3">
    <source>
        <dbReference type="Proteomes" id="UP000215214"/>
    </source>
</evidence>
<evidence type="ECO:0000256" key="1">
    <source>
        <dbReference type="SAM" id="Phobius"/>
    </source>
</evidence>
<dbReference type="AlphaFoldDB" id="A0A238U5N9"/>
<organism evidence="2 3">
    <name type="scientific">Tenacibaculum jejuense</name>
    <dbReference type="NCBI Taxonomy" id="584609"/>
    <lineage>
        <taxon>Bacteria</taxon>
        <taxon>Pseudomonadati</taxon>
        <taxon>Bacteroidota</taxon>
        <taxon>Flavobacteriia</taxon>
        <taxon>Flavobacteriales</taxon>
        <taxon>Flavobacteriaceae</taxon>
        <taxon>Tenacibaculum</taxon>
    </lineage>
</organism>
<reference evidence="2 3" key="1">
    <citation type="submission" date="2017-07" db="EMBL/GenBank/DDBJ databases">
        <authorList>
            <person name="Sun Z.S."/>
            <person name="Albrecht U."/>
            <person name="Echele G."/>
            <person name="Lee C.C."/>
        </authorList>
    </citation>
    <scope>NUCLEOTIDE SEQUENCE [LARGE SCALE GENOMIC DNA]</scope>
    <source>
        <strain evidence="3">type strain: KCTC 22618</strain>
    </source>
</reference>
<feature type="transmembrane region" description="Helical" evidence="1">
    <location>
        <begin position="76"/>
        <end position="102"/>
    </location>
</feature>
<keyword evidence="1" id="KW-0472">Membrane</keyword>
<proteinExistence type="predicted"/>
<evidence type="ECO:0000313" key="2">
    <source>
        <dbReference type="EMBL" id="SNR14531.1"/>
    </source>
</evidence>